<dbReference type="EC" id="4.2.1.1" evidence="5"/>
<keyword evidence="3" id="KW-0479">Metal-binding</keyword>
<name>A0ABR1JI03_9AGAR</name>
<dbReference type="InterPro" id="IPR036874">
    <property type="entry name" value="Carbonic_anhydrase_sf"/>
</dbReference>
<comment type="similarity">
    <text evidence="2 5">Belongs to the beta-class carbonic anhydrase family.</text>
</comment>
<evidence type="ECO:0000256" key="5">
    <source>
        <dbReference type="RuleBase" id="RU003956"/>
    </source>
</evidence>
<evidence type="ECO:0000313" key="7">
    <source>
        <dbReference type="Proteomes" id="UP001498398"/>
    </source>
</evidence>
<dbReference type="Gene3D" id="3.40.1050.10">
    <property type="entry name" value="Carbonic anhydrase"/>
    <property type="match status" value="1"/>
</dbReference>
<comment type="caution">
    <text evidence="6">The sequence shown here is derived from an EMBL/GenBank/DDBJ whole genome shotgun (WGS) entry which is preliminary data.</text>
</comment>
<reference evidence="6 7" key="1">
    <citation type="submission" date="2024-01" db="EMBL/GenBank/DDBJ databases">
        <title>A draft genome for the cacao thread blight pathogen Marasmiellus scandens.</title>
        <authorList>
            <person name="Baruah I.K."/>
            <person name="Leung J."/>
            <person name="Bukari Y."/>
            <person name="Amoako-Attah I."/>
            <person name="Meinhardt L.W."/>
            <person name="Bailey B.A."/>
            <person name="Cohen S.P."/>
        </authorList>
    </citation>
    <scope>NUCLEOTIDE SEQUENCE [LARGE SCALE GENOMIC DNA]</scope>
    <source>
        <strain evidence="6 7">GH-19</strain>
    </source>
</reference>
<evidence type="ECO:0000256" key="3">
    <source>
        <dbReference type="ARBA" id="ARBA00022723"/>
    </source>
</evidence>
<evidence type="ECO:0000256" key="4">
    <source>
        <dbReference type="ARBA" id="ARBA00022833"/>
    </source>
</evidence>
<keyword evidence="4 5" id="KW-0862">Zinc</keyword>
<keyword evidence="5" id="KW-0456">Lyase</keyword>
<dbReference type="InterPro" id="IPR001765">
    <property type="entry name" value="Carbonic_anhydrase"/>
</dbReference>
<protein>
    <recommendedName>
        <fullName evidence="5">Carbonic anhydrase</fullName>
        <ecNumber evidence="5">4.2.1.1</ecNumber>
    </recommendedName>
    <alternativeName>
        <fullName evidence="5">Carbonate dehydratase</fullName>
    </alternativeName>
</protein>
<accession>A0ABR1JI03</accession>
<dbReference type="SMART" id="SM00947">
    <property type="entry name" value="Pro_CA"/>
    <property type="match status" value="1"/>
</dbReference>
<comment type="cofactor">
    <cofactor evidence="1">
        <name>Zn(2+)</name>
        <dbReference type="ChEBI" id="CHEBI:29105"/>
    </cofactor>
</comment>
<dbReference type="PANTHER" id="PTHR43175:SF3">
    <property type="entry name" value="CARBON DISULFIDE HYDROLASE"/>
    <property type="match status" value="1"/>
</dbReference>
<gene>
    <name evidence="6" type="ORF">VKT23_008355</name>
</gene>
<comment type="function">
    <text evidence="5">Reversible hydration of carbon dioxide.</text>
</comment>
<evidence type="ECO:0000256" key="2">
    <source>
        <dbReference type="ARBA" id="ARBA00006217"/>
    </source>
</evidence>
<dbReference type="SUPFAM" id="SSF53056">
    <property type="entry name" value="beta-carbonic anhydrase, cab"/>
    <property type="match status" value="1"/>
</dbReference>
<dbReference type="Proteomes" id="UP001498398">
    <property type="component" value="Unassembled WGS sequence"/>
</dbReference>
<organism evidence="6 7">
    <name type="scientific">Marasmiellus scandens</name>
    <dbReference type="NCBI Taxonomy" id="2682957"/>
    <lineage>
        <taxon>Eukaryota</taxon>
        <taxon>Fungi</taxon>
        <taxon>Dikarya</taxon>
        <taxon>Basidiomycota</taxon>
        <taxon>Agaricomycotina</taxon>
        <taxon>Agaricomycetes</taxon>
        <taxon>Agaricomycetidae</taxon>
        <taxon>Agaricales</taxon>
        <taxon>Marasmiineae</taxon>
        <taxon>Omphalotaceae</taxon>
        <taxon>Marasmiellus</taxon>
    </lineage>
</organism>
<evidence type="ECO:0000313" key="6">
    <source>
        <dbReference type="EMBL" id="KAK7461924.1"/>
    </source>
</evidence>
<dbReference type="EMBL" id="JBANRG010000012">
    <property type="protein sequence ID" value="KAK7461924.1"/>
    <property type="molecule type" value="Genomic_DNA"/>
</dbReference>
<keyword evidence="7" id="KW-1185">Reference proteome</keyword>
<proteinExistence type="inferred from homology"/>
<comment type="catalytic activity">
    <reaction evidence="5">
        <text>hydrogencarbonate + H(+) = CO2 + H2O</text>
        <dbReference type="Rhea" id="RHEA:10748"/>
        <dbReference type="ChEBI" id="CHEBI:15377"/>
        <dbReference type="ChEBI" id="CHEBI:15378"/>
        <dbReference type="ChEBI" id="CHEBI:16526"/>
        <dbReference type="ChEBI" id="CHEBI:17544"/>
        <dbReference type="EC" id="4.2.1.1"/>
    </reaction>
</comment>
<sequence>MDSRINPQEQLGLAPNSTVIIRNAGGTVAEALTTILISQRIGIRHFMVLKHSDCGGFRLQGSEIIDHFKAHTKNPQVTDEVTARVKDFGFGNVTVEEVVKKDVDFLRESPLIFDETEVSGWVFDDETGKVCIFL</sequence>
<dbReference type="PANTHER" id="PTHR43175">
    <property type="entry name" value="CARBONIC ANHYDRASE"/>
    <property type="match status" value="1"/>
</dbReference>
<evidence type="ECO:0000256" key="1">
    <source>
        <dbReference type="ARBA" id="ARBA00001947"/>
    </source>
</evidence>
<dbReference type="Pfam" id="PF00484">
    <property type="entry name" value="Pro_CA"/>
    <property type="match status" value="1"/>
</dbReference>